<protein>
    <submittedName>
        <fullName evidence="3">Protein argonaute-2</fullName>
    </submittedName>
</protein>
<sequence>MEFMMAFRYSRPAMTGAAIFTLAGVTVLPLAQANAAPVSPQDEARSGATQGQPNSAAQNGQDQGQQGANASDQSQNGATQGGATQDPSQAASGGEQQQGQPSASQDQQGTNARGQGQQAQPGATQDQQQSANANAQGQQQGANANGQSQQAQGASASQSSSNSNSASQNNQSRQSQPSAPANQNSGFIAITSVDGFIDPQNTDNVLSVETTGIDNTHRVQYEPRVQELDEFGNIVNDDVSNGGGSSLGSDGSFGMYVSVDGTKINPNHQYRVYIDVFDQDTLTASYAYYPIVVWNRTYIPVVPLSAAQ</sequence>
<dbReference type="RefSeq" id="WP_098042416.1">
    <property type="nucleotide sequence ID" value="NZ_CAKARO010000116.1"/>
</dbReference>
<proteinExistence type="predicted"/>
<feature type="compositionally biased region" description="Low complexity" evidence="1">
    <location>
        <begin position="54"/>
        <end position="76"/>
    </location>
</feature>
<feature type="region of interest" description="Disordered" evidence="1">
    <location>
        <begin position="37"/>
        <end position="184"/>
    </location>
</feature>
<organism evidence="3 4">
    <name type="scientific">Rothia dentocariosa</name>
    <dbReference type="NCBI Taxonomy" id="2047"/>
    <lineage>
        <taxon>Bacteria</taxon>
        <taxon>Bacillati</taxon>
        <taxon>Actinomycetota</taxon>
        <taxon>Actinomycetes</taxon>
        <taxon>Micrococcales</taxon>
        <taxon>Micrococcaceae</taxon>
        <taxon>Rothia</taxon>
    </lineage>
</organism>
<dbReference type="Proteomes" id="UP000219947">
    <property type="component" value="Unassembled WGS sequence"/>
</dbReference>
<feature type="signal peptide" evidence="2">
    <location>
        <begin position="1"/>
        <end position="35"/>
    </location>
</feature>
<keyword evidence="4" id="KW-1185">Reference proteome</keyword>
<accession>A0A2A8D8N8</accession>
<dbReference type="EMBL" id="PDEV01000001">
    <property type="protein sequence ID" value="PEN17153.1"/>
    <property type="molecule type" value="Genomic_DNA"/>
</dbReference>
<feature type="compositionally biased region" description="Low complexity" evidence="1">
    <location>
        <begin position="88"/>
        <end position="183"/>
    </location>
</feature>
<evidence type="ECO:0000256" key="1">
    <source>
        <dbReference type="SAM" id="MobiDB-lite"/>
    </source>
</evidence>
<keyword evidence="2" id="KW-0732">Signal</keyword>
<feature type="compositionally biased region" description="Polar residues" evidence="1">
    <location>
        <begin position="77"/>
        <end position="87"/>
    </location>
</feature>
<evidence type="ECO:0000313" key="3">
    <source>
        <dbReference type="EMBL" id="PEN17153.1"/>
    </source>
</evidence>
<evidence type="ECO:0000256" key="2">
    <source>
        <dbReference type="SAM" id="SignalP"/>
    </source>
</evidence>
<comment type="caution">
    <text evidence="3">The sequence shown here is derived from an EMBL/GenBank/DDBJ whole genome shotgun (WGS) entry which is preliminary data.</text>
</comment>
<name>A0A2A8D8N8_9MICC</name>
<gene>
    <name evidence="3" type="ORF">CRM92_03815</name>
</gene>
<reference evidence="3" key="1">
    <citation type="submission" date="2017-10" db="EMBL/GenBank/DDBJ databases">
        <title>Kefir isolates.</title>
        <authorList>
            <person name="Kim Y."/>
            <person name="Blasche S."/>
        </authorList>
    </citation>
    <scope>NUCLEOTIDE SEQUENCE [LARGE SCALE GENOMIC DNA]</scope>
    <source>
        <strain evidence="3">OG2-2</strain>
    </source>
</reference>
<dbReference type="AlphaFoldDB" id="A0A2A8D8N8"/>
<evidence type="ECO:0000313" key="4">
    <source>
        <dbReference type="Proteomes" id="UP000219947"/>
    </source>
</evidence>
<feature type="chain" id="PRO_5012473350" evidence="2">
    <location>
        <begin position="36"/>
        <end position="308"/>
    </location>
</feature>